<dbReference type="RefSeq" id="WP_343940299.1">
    <property type="nucleotide sequence ID" value="NZ_BAAAHP010000038.1"/>
</dbReference>
<protein>
    <submittedName>
        <fullName evidence="1">Uncharacterized protein</fullName>
    </submittedName>
</protein>
<organism evidence="1 2">
    <name type="scientific">Pseudonocardia zijingensis</name>
    <dbReference type="NCBI Taxonomy" id="153376"/>
    <lineage>
        <taxon>Bacteria</taxon>
        <taxon>Bacillati</taxon>
        <taxon>Actinomycetota</taxon>
        <taxon>Actinomycetes</taxon>
        <taxon>Pseudonocardiales</taxon>
        <taxon>Pseudonocardiaceae</taxon>
        <taxon>Pseudonocardia</taxon>
    </lineage>
</organism>
<name>A0ABN1PHM0_9PSEU</name>
<reference evidence="1 2" key="1">
    <citation type="journal article" date="2019" name="Int. J. Syst. Evol. Microbiol.">
        <title>The Global Catalogue of Microorganisms (GCM) 10K type strain sequencing project: providing services to taxonomists for standard genome sequencing and annotation.</title>
        <authorList>
            <consortium name="The Broad Institute Genomics Platform"/>
            <consortium name="The Broad Institute Genome Sequencing Center for Infectious Disease"/>
            <person name="Wu L."/>
            <person name="Ma J."/>
        </authorList>
    </citation>
    <scope>NUCLEOTIDE SEQUENCE [LARGE SCALE GENOMIC DNA]</scope>
    <source>
        <strain evidence="1 2">JCM 11117</strain>
    </source>
</reference>
<gene>
    <name evidence="1" type="ORF">GCM10009559_14680</name>
</gene>
<sequence>MGEAGIAALHRWNAAELALIADFLERGRALQLEQAERIRALTGPGDGREW</sequence>
<comment type="caution">
    <text evidence="1">The sequence shown here is derived from an EMBL/GenBank/DDBJ whole genome shotgun (WGS) entry which is preliminary data.</text>
</comment>
<evidence type="ECO:0000313" key="2">
    <source>
        <dbReference type="Proteomes" id="UP001499967"/>
    </source>
</evidence>
<keyword evidence="2" id="KW-1185">Reference proteome</keyword>
<accession>A0ABN1PHM0</accession>
<dbReference type="Proteomes" id="UP001499967">
    <property type="component" value="Unassembled WGS sequence"/>
</dbReference>
<proteinExistence type="predicted"/>
<evidence type="ECO:0000313" key="1">
    <source>
        <dbReference type="EMBL" id="GAA0928316.1"/>
    </source>
</evidence>
<dbReference type="EMBL" id="BAAAHP010000038">
    <property type="protein sequence ID" value="GAA0928316.1"/>
    <property type="molecule type" value="Genomic_DNA"/>
</dbReference>